<proteinExistence type="predicted"/>
<comment type="caution">
    <text evidence="1">The sequence shown here is derived from an EMBL/GenBank/DDBJ whole genome shotgun (WGS) entry which is preliminary data.</text>
</comment>
<sequence>MGRQQDKYAAKSPPTEVSTKIHELQCININKNLWITARASCPALLKSNSSQSQIMRQRYESWLKRYGRQYKDEEEWKVRFSIYRTNVEFIECFNAENHSYKLTDNKFADLTNEEFTRIYLGFQRSRHLKTKFRYDEVENLPRSIDWRKKGSCWAFSAVAAVEGINKIKTGKLVSLSEQQLVDCDVGNGNEGCQGGFLDRAFAFIKKHGGLATEKDYPYRGSDGACNKSEVKHRAVNISGYENVPANNEKKLKAAAANQPVAVAIDAAGCKFQLYSEGIFTGRCGKNLNHGVTIVGYGEEQSNKYWLVKNSWGSDSGESGYVKMKRDIEDKRGLCGLAMEASYPVKDKAV</sequence>
<reference evidence="1 2" key="1">
    <citation type="journal article" date="2022" name="DNA Res.">
        <title>Chromosomal-level genome assembly of the orchid tree Bauhinia variegata (Leguminosae; Cercidoideae) supports the allotetraploid origin hypothesis of Bauhinia.</title>
        <authorList>
            <person name="Zhong Y."/>
            <person name="Chen Y."/>
            <person name="Zheng D."/>
            <person name="Pang J."/>
            <person name="Liu Y."/>
            <person name="Luo S."/>
            <person name="Meng S."/>
            <person name="Qian L."/>
            <person name="Wei D."/>
            <person name="Dai S."/>
            <person name="Zhou R."/>
        </authorList>
    </citation>
    <scope>NUCLEOTIDE SEQUENCE [LARGE SCALE GENOMIC DNA]</scope>
    <source>
        <strain evidence="1">BV-YZ2020</strain>
    </source>
</reference>
<dbReference type="EMBL" id="CM039434">
    <property type="protein sequence ID" value="KAI4322744.1"/>
    <property type="molecule type" value="Genomic_DNA"/>
</dbReference>
<gene>
    <name evidence="1" type="ORF">L6164_022410</name>
</gene>
<evidence type="ECO:0000313" key="2">
    <source>
        <dbReference type="Proteomes" id="UP000828941"/>
    </source>
</evidence>
<evidence type="ECO:0000313" key="1">
    <source>
        <dbReference type="EMBL" id="KAI4322744.1"/>
    </source>
</evidence>
<organism evidence="1 2">
    <name type="scientific">Bauhinia variegata</name>
    <name type="common">Purple orchid tree</name>
    <name type="synonym">Phanera variegata</name>
    <dbReference type="NCBI Taxonomy" id="167791"/>
    <lineage>
        <taxon>Eukaryota</taxon>
        <taxon>Viridiplantae</taxon>
        <taxon>Streptophyta</taxon>
        <taxon>Embryophyta</taxon>
        <taxon>Tracheophyta</taxon>
        <taxon>Spermatophyta</taxon>
        <taxon>Magnoliopsida</taxon>
        <taxon>eudicotyledons</taxon>
        <taxon>Gunneridae</taxon>
        <taxon>Pentapetalae</taxon>
        <taxon>rosids</taxon>
        <taxon>fabids</taxon>
        <taxon>Fabales</taxon>
        <taxon>Fabaceae</taxon>
        <taxon>Cercidoideae</taxon>
        <taxon>Cercideae</taxon>
        <taxon>Bauhiniinae</taxon>
        <taxon>Bauhinia</taxon>
    </lineage>
</organism>
<dbReference type="Proteomes" id="UP000828941">
    <property type="component" value="Chromosome 9"/>
</dbReference>
<keyword evidence="2" id="KW-1185">Reference proteome</keyword>
<name>A0ACB9MGW7_BAUVA</name>
<protein>
    <submittedName>
        <fullName evidence="1">Uncharacterized protein</fullName>
    </submittedName>
</protein>
<accession>A0ACB9MGW7</accession>